<keyword evidence="1" id="KW-1185">Reference proteome</keyword>
<sequence>MNEDKTKNECFIQNIETIEKRRRIKSP</sequence>
<accession>A0A1I7WAL1</accession>
<dbReference type="AlphaFoldDB" id="A0A1I7WAL1"/>
<reference evidence="2" key="1">
    <citation type="submission" date="2016-11" db="UniProtKB">
        <authorList>
            <consortium name="WormBaseParasite"/>
        </authorList>
    </citation>
    <scope>IDENTIFICATION</scope>
</reference>
<organism evidence="1 2">
    <name type="scientific">Heterorhabditis bacteriophora</name>
    <name type="common">Entomopathogenic nematode worm</name>
    <dbReference type="NCBI Taxonomy" id="37862"/>
    <lineage>
        <taxon>Eukaryota</taxon>
        <taxon>Metazoa</taxon>
        <taxon>Ecdysozoa</taxon>
        <taxon>Nematoda</taxon>
        <taxon>Chromadorea</taxon>
        <taxon>Rhabditida</taxon>
        <taxon>Rhabditina</taxon>
        <taxon>Rhabditomorpha</taxon>
        <taxon>Strongyloidea</taxon>
        <taxon>Heterorhabditidae</taxon>
        <taxon>Heterorhabditis</taxon>
    </lineage>
</organism>
<name>A0A1I7WAL1_HETBA</name>
<proteinExistence type="predicted"/>
<protein>
    <submittedName>
        <fullName evidence="2">Uncharacterized protein</fullName>
    </submittedName>
</protein>
<evidence type="ECO:0000313" key="1">
    <source>
        <dbReference type="Proteomes" id="UP000095283"/>
    </source>
</evidence>
<dbReference type="Proteomes" id="UP000095283">
    <property type="component" value="Unplaced"/>
</dbReference>
<dbReference type="WBParaSite" id="Hba_01723">
    <property type="protein sequence ID" value="Hba_01723"/>
    <property type="gene ID" value="Hba_01723"/>
</dbReference>
<evidence type="ECO:0000313" key="2">
    <source>
        <dbReference type="WBParaSite" id="Hba_01723"/>
    </source>
</evidence>